<gene>
    <name evidence="2" type="ORF">NBRC111894_2608</name>
</gene>
<reference evidence="2 3" key="1">
    <citation type="submission" date="2017-11" db="EMBL/GenBank/DDBJ databases">
        <title>Draft Genome Sequence of Sporolactobacillus inulinus NBRC 111894 Isolated from Koso, a Japanese Sugar-Vegetable Fermented Beverage.</title>
        <authorList>
            <person name="Chiou T.Y."/>
            <person name="Oshima K."/>
            <person name="Suda W."/>
            <person name="Hattori M."/>
            <person name="Takahashi T."/>
        </authorList>
    </citation>
    <scope>NUCLEOTIDE SEQUENCE [LARGE SCALE GENOMIC DNA]</scope>
    <source>
        <strain evidence="2 3">NBRC111894</strain>
    </source>
</reference>
<evidence type="ECO:0000313" key="2">
    <source>
        <dbReference type="EMBL" id="GAY77054.1"/>
    </source>
</evidence>
<accession>A0A4Y1ZDI8</accession>
<dbReference type="AlphaFoldDB" id="A0A4Y1ZDI8"/>
<protein>
    <submittedName>
        <fullName evidence="2">Uncharacterized protein</fullName>
    </submittedName>
</protein>
<organism evidence="2 3">
    <name type="scientific">Sporolactobacillus inulinus</name>
    <dbReference type="NCBI Taxonomy" id="2078"/>
    <lineage>
        <taxon>Bacteria</taxon>
        <taxon>Bacillati</taxon>
        <taxon>Bacillota</taxon>
        <taxon>Bacilli</taxon>
        <taxon>Bacillales</taxon>
        <taxon>Sporolactobacillaceae</taxon>
        <taxon>Sporolactobacillus</taxon>
    </lineage>
</organism>
<proteinExistence type="predicted"/>
<comment type="caution">
    <text evidence="2">The sequence shown here is derived from an EMBL/GenBank/DDBJ whole genome shotgun (WGS) entry which is preliminary data.</text>
</comment>
<feature type="transmembrane region" description="Helical" evidence="1">
    <location>
        <begin position="12"/>
        <end position="32"/>
    </location>
</feature>
<keyword evidence="1" id="KW-0812">Transmembrane</keyword>
<evidence type="ECO:0000256" key="1">
    <source>
        <dbReference type="SAM" id="Phobius"/>
    </source>
</evidence>
<dbReference type="EMBL" id="BEXB01000020">
    <property type="protein sequence ID" value="GAY77054.1"/>
    <property type="molecule type" value="Genomic_DNA"/>
</dbReference>
<keyword evidence="1" id="KW-1133">Transmembrane helix</keyword>
<name>A0A4Y1ZDI8_9BACL</name>
<evidence type="ECO:0000313" key="3">
    <source>
        <dbReference type="Proteomes" id="UP000319716"/>
    </source>
</evidence>
<keyword evidence="1" id="KW-0472">Membrane</keyword>
<sequence>MFIRNESFKLFLKLYPITAILLGINVLLYLLFVLTGTWRLAPEFAFTIFNFAAGSNDAILTAAPGGNWSHRSSCTLPFHIFSLTHSHCTFSVPHLNS</sequence>
<dbReference type="Proteomes" id="UP000319716">
    <property type="component" value="Unassembled WGS sequence"/>
</dbReference>